<reference evidence="1" key="1">
    <citation type="submission" date="2019-10" db="EMBL/GenBank/DDBJ databases">
        <authorList>
            <consortium name="DOE Joint Genome Institute"/>
            <person name="Kuo A."/>
            <person name="Miyauchi S."/>
            <person name="Kiss E."/>
            <person name="Drula E."/>
            <person name="Kohler A."/>
            <person name="Sanchez-Garcia M."/>
            <person name="Andreopoulos B."/>
            <person name="Barry K.W."/>
            <person name="Bonito G."/>
            <person name="Buee M."/>
            <person name="Carver A."/>
            <person name="Chen C."/>
            <person name="Cichocki N."/>
            <person name="Clum A."/>
            <person name="Culley D."/>
            <person name="Crous P.W."/>
            <person name="Fauchery L."/>
            <person name="Girlanda M."/>
            <person name="Hayes R."/>
            <person name="Keri Z."/>
            <person name="LaButti K."/>
            <person name="Lipzen A."/>
            <person name="Lombard V."/>
            <person name="Magnuson J."/>
            <person name="Maillard F."/>
            <person name="Morin E."/>
            <person name="Murat C."/>
            <person name="Nolan M."/>
            <person name="Ohm R."/>
            <person name="Pangilinan J."/>
            <person name="Pereira M."/>
            <person name="Perotto S."/>
            <person name="Peter M."/>
            <person name="Riley R."/>
            <person name="Sitrit Y."/>
            <person name="Stielow B."/>
            <person name="Szollosi G."/>
            <person name="Zifcakova L."/>
            <person name="Stursova M."/>
            <person name="Spatafora J.W."/>
            <person name="Tedersoo L."/>
            <person name="Vaario L.-M."/>
            <person name="Yamada A."/>
            <person name="Yan M."/>
            <person name="Wang P."/>
            <person name="Xu J."/>
            <person name="Bruns T."/>
            <person name="Baldrian P."/>
            <person name="Vilgalys R."/>
            <person name="Henrissat B."/>
            <person name="Grigoriev I.V."/>
            <person name="Hibbett D."/>
            <person name="Nagy L.G."/>
            <person name="Martin F.M."/>
        </authorList>
    </citation>
    <scope>NUCLEOTIDE SEQUENCE</scope>
    <source>
        <strain evidence="1">Prilba</strain>
    </source>
</reference>
<comment type="caution">
    <text evidence="1">The sequence shown here is derived from an EMBL/GenBank/DDBJ whole genome shotgun (WGS) entry which is preliminary data.</text>
</comment>
<organism evidence="1 2">
    <name type="scientific">Russula ochroleuca</name>
    <dbReference type="NCBI Taxonomy" id="152965"/>
    <lineage>
        <taxon>Eukaryota</taxon>
        <taxon>Fungi</taxon>
        <taxon>Dikarya</taxon>
        <taxon>Basidiomycota</taxon>
        <taxon>Agaricomycotina</taxon>
        <taxon>Agaricomycetes</taxon>
        <taxon>Russulales</taxon>
        <taxon>Russulaceae</taxon>
        <taxon>Russula</taxon>
    </lineage>
</organism>
<evidence type="ECO:0000313" key="2">
    <source>
        <dbReference type="Proteomes" id="UP000759537"/>
    </source>
</evidence>
<sequence>MPGDHRPFLMNTESPLCTNVLSALSTIMGWRSMTRSARGATKKCVPPPTTLCSRSHSRPAISMSKFMKEFALYKTLHLLRTRWSASPSASPSCRGDKVDDWASLRGDELAMKVNGDPANGVLPTCLDTLQTNEAHPYETNRRCEQERVDDLMPAARVVCRFADILYIYINAIIAMSCCTT</sequence>
<dbReference type="Proteomes" id="UP000759537">
    <property type="component" value="Unassembled WGS sequence"/>
</dbReference>
<evidence type="ECO:0000313" key="1">
    <source>
        <dbReference type="EMBL" id="KAF8479523.1"/>
    </source>
</evidence>
<protein>
    <submittedName>
        <fullName evidence="1">Uncharacterized protein</fullName>
    </submittedName>
</protein>
<gene>
    <name evidence="1" type="ORF">DFH94DRAFT_486336</name>
</gene>
<dbReference type="EMBL" id="WHVB01000009">
    <property type="protein sequence ID" value="KAF8479523.1"/>
    <property type="molecule type" value="Genomic_DNA"/>
</dbReference>
<dbReference type="AlphaFoldDB" id="A0A9P5T933"/>
<name>A0A9P5T933_9AGAM</name>
<proteinExistence type="predicted"/>
<accession>A0A9P5T933</accession>
<reference evidence="1" key="2">
    <citation type="journal article" date="2020" name="Nat. Commun.">
        <title>Large-scale genome sequencing of mycorrhizal fungi provides insights into the early evolution of symbiotic traits.</title>
        <authorList>
            <person name="Miyauchi S."/>
            <person name="Kiss E."/>
            <person name="Kuo A."/>
            <person name="Drula E."/>
            <person name="Kohler A."/>
            <person name="Sanchez-Garcia M."/>
            <person name="Morin E."/>
            <person name="Andreopoulos B."/>
            <person name="Barry K.W."/>
            <person name="Bonito G."/>
            <person name="Buee M."/>
            <person name="Carver A."/>
            <person name="Chen C."/>
            <person name="Cichocki N."/>
            <person name="Clum A."/>
            <person name="Culley D."/>
            <person name="Crous P.W."/>
            <person name="Fauchery L."/>
            <person name="Girlanda M."/>
            <person name="Hayes R.D."/>
            <person name="Keri Z."/>
            <person name="LaButti K."/>
            <person name="Lipzen A."/>
            <person name="Lombard V."/>
            <person name="Magnuson J."/>
            <person name="Maillard F."/>
            <person name="Murat C."/>
            <person name="Nolan M."/>
            <person name="Ohm R.A."/>
            <person name="Pangilinan J."/>
            <person name="Pereira M.F."/>
            <person name="Perotto S."/>
            <person name="Peter M."/>
            <person name="Pfister S."/>
            <person name="Riley R."/>
            <person name="Sitrit Y."/>
            <person name="Stielow J.B."/>
            <person name="Szollosi G."/>
            <person name="Zifcakova L."/>
            <person name="Stursova M."/>
            <person name="Spatafora J.W."/>
            <person name="Tedersoo L."/>
            <person name="Vaario L.M."/>
            <person name="Yamada A."/>
            <person name="Yan M."/>
            <person name="Wang P."/>
            <person name="Xu J."/>
            <person name="Bruns T."/>
            <person name="Baldrian P."/>
            <person name="Vilgalys R."/>
            <person name="Dunand C."/>
            <person name="Henrissat B."/>
            <person name="Grigoriev I.V."/>
            <person name="Hibbett D."/>
            <person name="Nagy L.G."/>
            <person name="Martin F.M."/>
        </authorList>
    </citation>
    <scope>NUCLEOTIDE SEQUENCE</scope>
    <source>
        <strain evidence="1">Prilba</strain>
    </source>
</reference>
<keyword evidence="2" id="KW-1185">Reference proteome</keyword>